<reference evidence="2 3" key="1">
    <citation type="journal article" date="2014" name="PLoS Genet.">
        <title>Phylogenetically driven sequencing of extremely halophilic archaea reveals strategies for static and dynamic osmo-response.</title>
        <authorList>
            <person name="Becker E.A."/>
            <person name="Seitzer P.M."/>
            <person name="Tritt A."/>
            <person name="Larsen D."/>
            <person name="Krusor M."/>
            <person name="Yao A.I."/>
            <person name="Wu D."/>
            <person name="Madern D."/>
            <person name="Eisen J.A."/>
            <person name="Darling A.E."/>
            <person name="Facciotti M.T."/>
        </authorList>
    </citation>
    <scope>NUCLEOTIDE SEQUENCE [LARGE SCALE GENOMIC DNA]</scope>
    <source>
        <strain evidence="2 3">GA33</strain>
    </source>
</reference>
<dbReference type="eggNOG" id="arCOG00826">
    <property type="taxonomic scope" value="Archaea"/>
</dbReference>
<dbReference type="PATRIC" id="fig|1114856.3.peg.3341"/>
<keyword evidence="3" id="KW-1185">Reference proteome</keyword>
<accession>L9VPF6</accession>
<sequence>MTTTNIREITTESGRRELFPLVTELRDHLDLETYLELFEEMREEGYRLFARYDGDEAVAAAGVKIATNFYLGRHVYVYDLVTAEGERSKGHGERLLSFVHDWAAERDCDAVELESGQWREDAHRFYTERMGYEEYCTSFVYHLSEGSL</sequence>
<dbReference type="Proteomes" id="UP000011599">
    <property type="component" value="Unassembled WGS sequence"/>
</dbReference>
<dbReference type="Pfam" id="PF00583">
    <property type="entry name" value="Acetyltransf_1"/>
    <property type="match status" value="1"/>
</dbReference>
<evidence type="ECO:0000313" key="2">
    <source>
        <dbReference type="EMBL" id="ELY38941.1"/>
    </source>
</evidence>
<dbReference type="EMBL" id="AOHW01000040">
    <property type="protein sequence ID" value="ELY38941.1"/>
    <property type="molecule type" value="Genomic_DNA"/>
</dbReference>
<dbReference type="InterPro" id="IPR016181">
    <property type="entry name" value="Acyl_CoA_acyltransferase"/>
</dbReference>
<proteinExistence type="predicted"/>
<dbReference type="Gene3D" id="3.40.630.30">
    <property type="match status" value="1"/>
</dbReference>
<evidence type="ECO:0000313" key="3">
    <source>
        <dbReference type="Proteomes" id="UP000011599"/>
    </source>
</evidence>
<dbReference type="OrthoDB" id="11996at2157"/>
<dbReference type="STRING" id="1114856.GCA_000383975_04342"/>
<dbReference type="CDD" id="cd04301">
    <property type="entry name" value="NAT_SF"/>
    <property type="match status" value="1"/>
</dbReference>
<dbReference type="GO" id="GO:0016747">
    <property type="term" value="F:acyltransferase activity, transferring groups other than amino-acyl groups"/>
    <property type="evidence" value="ECO:0007669"/>
    <property type="project" value="InterPro"/>
</dbReference>
<dbReference type="PROSITE" id="PS51186">
    <property type="entry name" value="GNAT"/>
    <property type="match status" value="1"/>
</dbReference>
<protein>
    <submittedName>
        <fullName evidence="2">N-acetyltransferase GCN5</fullName>
    </submittedName>
</protein>
<gene>
    <name evidence="2" type="ORF">C496_16157</name>
</gene>
<dbReference type="RefSeq" id="WP_006091236.1">
    <property type="nucleotide sequence ID" value="NZ_AOHW01000040.1"/>
</dbReference>
<feature type="domain" description="N-acetyltransferase" evidence="1">
    <location>
        <begin position="4"/>
        <end position="148"/>
    </location>
</feature>
<dbReference type="AlphaFoldDB" id="L9VPF6"/>
<dbReference type="SUPFAM" id="SSF55729">
    <property type="entry name" value="Acyl-CoA N-acyltransferases (Nat)"/>
    <property type="match status" value="1"/>
</dbReference>
<organism evidence="2 3">
    <name type="scientific">Natronorubrum tibetense GA33</name>
    <dbReference type="NCBI Taxonomy" id="1114856"/>
    <lineage>
        <taxon>Archaea</taxon>
        <taxon>Methanobacteriati</taxon>
        <taxon>Methanobacteriota</taxon>
        <taxon>Stenosarchaea group</taxon>
        <taxon>Halobacteria</taxon>
        <taxon>Halobacteriales</taxon>
        <taxon>Natrialbaceae</taxon>
        <taxon>Natronorubrum</taxon>
    </lineage>
</organism>
<comment type="caution">
    <text evidence="2">The sequence shown here is derived from an EMBL/GenBank/DDBJ whole genome shotgun (WGS) entry which is preliminary data.</text>
</comment>
<name>L9VPF6_9EURY</name>
<evidence type="ECO:0000259" key="1">
    <source>
        <dbReference type="PROSITE" id="PS51186"/>
    </source>
</evidence>
<keyword evidence="2" id="KW-0808">Transferase</keyword>
<dbReference type="InterPro" id="IPR000182">
    <property type="entry name" value="GNAT_dom"/>
</dbReference>